<keyword evidence="4" id="KW-0808">Transferase</keyword>
<keyword evidence="3 10" id="KW-0328">Glycosyltransferase</keyword>
<keyword evidence="7 10" id="KW-1133">Transmembrane helix</keyword>
<dbReference type="GO" id="GO:0016758">
    <property type="term" value="F:hexosyltransferase activity"/>
    <property type="evidence" value="ECO:0007669"/>
    <property type="project" value="InterPro"/>
</dbReference>
<evidence type="ECO:0000256" key="8">
    <source>
        <dbReference type="ARBA" id="ARBA00023034"/>
    </source>
</evidence>
<dbReference type="OrthoDB" id="2139606at2759"/>
<organism evidence="11 12">
    <name type="scientific">Biomphalaria glabrata</name>
    <name type="common">Bloodfluke planorb</name>
    <name type="synonym">Freshwater snail</name>
    <dbReference type="NCBI Taxonomy" id="6526"/>
    <lineage>
        <taxon>Eukaryota</taxon>
        <taxon>Metazoa</taxon>
        <taxon>Spiralia</taxon>
        <taxon>Lophotrochozoa</taxon>
        <taxon>Mollusca</taxon>
        <taxon>Gastropoda</taxon>
        <taxon>Heterobranchia</taxon>
        <taxon>Euthyneura</taxon>
        <taxon>Panpulmonata</taxon>
        <taxon>Hygrophila</taxon>
        <taxon>Lymnaeoidea</taxon>
        <taxon>Planorbidae</taxon>
        <taxon>Biomphalaria</taxon>
    </lineage>
</organism>
<dbReference type="PANTHER" id="PTHR11214:SF378">
    <property type="entry name" value="BETA-1,3-GALACTOSYLTRANSFERASE 4"/>
    <property type="match status" value="1"/>
</dbReference>
<keyword evidence="9 10" id="KW-0472">Membrane</keyword>
<reference evidence="11" key="2">
    <citation type="submission" date="2013-03" db="EMBL/GenBank/DDBJ databases">
        <title>Sequence assembly of the Biomphalaria glabrata genome version 4.3.</title>
        <authorList>
            <person name="Warren W."/>
            <person name="Wilson R.K."/>
            <person name="Hillier L.W."/>
            <person name="Minx P."/>
        </authorList>
    </citation>
    <scope>NUCLEOTIDE SEQUENCE</scope>
    <source>
        <strain evidence="11">BB02</strain>
    </source>
</reference>
<name>A0A2C9JW15_BIOGL</name>
<evidence type="ECO:0000256" key="7">
    <source>
        <dbReference type="ARBA" id="ARBA00022989"/>
    </source>
</evidence>
<dbReference type="Pfam" id="PF01762">
    <property type="entry name" value="Galactosyl_T"/>
    <property type="match status" value="1"/>
</dbReference>
<dbReference type="KEGG" id="bgt:106070355"/>
<dbReference type="EC" id="2.4.1.-" evidence="10"/>
<dbReference type="RefSeq" id="XP_013085695.2">
    <property type="nucleotide sequence ID" value="XM_013230241.2"/>
</dbReference>
<dbReference type="VEuPathDB" id="VectorBase:BGLAX_051835"/>
<dbReference type="RefSeq" id="XP_013085692.2">
    <property type="nucleotide sequence ID" value="XM_013230238.2"/>
</dbReference>
<accession>A0A2C9JW15</accession>
<reference evidence="11" key="3">
    <citation type="submission" date="2020-05" db="UniProtKB">
        <authorList>
            <consortium name="EnsemblMetazoa"/>
        </authorList>
    </citation>
    <scope>IDENTIFICATION</scope>
    <source>
        <strain evidence="11">BB02</strain>
    </source>
</reference>
<proteinExistence type="inferred from homology"/>
<protein>
    <recommendedName>
        <fullName evidence="10">Hexosyltransferase</fullName>
        <ecNumber evidence="10">2.4.1.-</ecNumber>
    </recommendedName>
</protein>
<evidence type="ECO:0000313" key="11">
    <source>
        <dbReference type="EnsemblMetazoa" id="BGLB008920-PD"/>
    </source>
</evidence>
<dbReference type="EnsemblMetazoa" id="BGLB008920-RE">
    <property type="protein sequence ID" value="BGLB008920-PE"/>
    <property type="gene ID" value="BGLB008920"/>
</dbReference>
<evidence type="ECO:0000256" key="2">
    <source>
        <dbReference type="ARBA" id="ARBA00008661"/>
    </source>
</evidence>
<dbReference type="RefSeq" id="XP_013085693.2">
    <property type="nucleotide sequence ID" value="XM_013230239.2"/>
</dbReference>
<keyword evidence="8 10" id="KW-0333">Golgi apparatus</keyword>
<dbReference type="EnsemblMetazoa" id="BGLB008920-RG">
    <property type="protein sequence ID" value="BGLB008920-PG"/>
    <property type="gene ID" value="BGLB008920"/>
</dbReference>
<dbReference type="GO" id="GO:0006493">
    <property type="term" value="P:protein O-linked glycosylation"/>
    <property type="evidence" value="ECO:0007669"/>
    <property type="project" value="TreeGrafter"/>
</dbReference>
<evidence type="ECO:0000313" key="12">
    <source>
        <dbReference type="Proteomes" id="UP000076420"/>
    </source>
</evidence>
<evidence type="ECO:0000256" key="4">
    <source>
        <dbReference type="ARBA" id="ARBA00022679"/>
    </source>
</evidence>
<comment type="similarity">
    <text evidence="2 10">Belongs to the glycosyltransferase 31 family.</text>
</comment>
<dbReference type="EnsemblMetazoa" id="BGLB008920-RD">
    <property type="protein sequence ID" value="BGLB008920-PD"/>
    <property type="gene ID" value="BGLB008920"/>
</dbReference>
<gene>
    <name evidence="11" type="primary">106070355</name>
</gene>
<sequence>MYRLCRPVKLSFYFMFFGLCVVTVVKLIIINQADTVRKRPIENDLVHLIEVGTSPTLVSTHLRTVGPTNVAMTSIQNYSSSFANLTRLNNKDLLEVILDDHLPESNWTNYKLNFSAKNELNYTFLITGEEICMKDDPYLLIIIPSEFSEVGRRDLLRKTWLRAATTNSWPKREIQNKIKFMFLFGTHSNVASEELKSLTKESILNNDIVMADFEDTYRNLTVKILVGLKWTIKYCSKVTYVLKCDMDTFINVPLMMEFLHYVQNNRSSDNFLIGLRHGYDKPPVVRDVHRWKVTETEYPLAYYPRYMYGHTYLLGRGSLDVLIAAAGSKPLIAPEDAFITGILPKLGGVLRLNAACFTMCCRQIFDCEVVWNKNVAITEIKNNERLERLWSNIAFNQCNNTISITEQT</sequence>
<evidence type="ECO:0000256" key="5">
    <source>
        <dbReference type="ARBA" id="ARBA00022692"/>
    </source>
</evidence>
<dbReference type="EnsemblMetazoa" id="BGLB008920-RB">
    <property type="protein sequence ID" value="BGLB008920-PB"/>
    <property type="gene ID" value="BGLB008920"/>
</dbReference>
<dbReference type="EnsemblMetazoa" id="BGLB008920-RC">
    <property type="protein sequence ID" value="BGLB008920-PC"/>
    <property type="gene ID" value="BGLB008920"/>
</dbReference>
<dbReference type="GO" id="GO:0000139">
    <property type="term" value="C:Golgi membrane"/>
    <property type="evidence" value="ECO:0007669"/>
    <property type="project" value="UniProtKB-SubCell"/>
</dbReference>
<keyword evidence="6 10" id="KW-0735">Signal-anchor</keyword>
<dbReference type="RefSeq" id="XP_013085691.2">
    <property type="nucleotide sequence ID" value="XM_013230237.2"/>
</dbReference>
<dbReference type="InterPro" id="IPR002659">
    <property type="entry name" value="Glyco_trans_31"/>
</dbReference>
<evidence type="ECO:0000256" key="10">
    <source>
        <dbReference type="RuleBase" id="RU363063"/>
    </source>
</evidence>
<dbReference type="AlphaFoldDB" id="A0A2C9JW15"/>
<evidence type="ECO:0000256" key="6">
    <source>
        <dbReference type="ARBA" id="ARBA00022968"/>
    </source>
</evidence>
<dbReference type="PANTHER" id="PTHR11214">
    <property type="entry name" value="BETA-1,3-N-ACETYLGLUCOSAMINYLTRANSFERASE"/>
    <property type="match status" value="1"/>
</dbReference>
<reference evidence="11" key="1">
    <citation type="journal article" date="2004" name="J. Parasitol.">
        <title>The mitochondrial genome of Biomphalaria glabrata (Gastropoda: Basommatophora), intermediate host of Schistosoma mansoni.</title>
        <authorList>
            <person name="DeJong R.J."/>
            <person name="Emery A.M."/>
            <person name="Adema C.M."/>
        </authorList>
    </citation>
    <scope>NUCLEOTIDE SEQUENCE</scope>
    <source>
        <strain evidence="11">BB02</strain>
    </source>
</reference>
<feature type="transmembrane region" description="Helical" evidence="10">
    <location>
        <begin position="12"/>
        <end position="30"/>
    </location>
</feature>
<evidence type="ECO:0000256" key="3">
    <source>
        <dbReference type="ARBA" id="ARBA00022676"/>
    </source>
</evidence>
<evidence type="ECO:0000256" key="1">
    <source>
        <dbReference type="ARBA" id="ARBA00004323"/>
    </source>
</evidence>
<evidence type="ECO:0000256" key="9">
    <source>
        <dbReference type="ARBA" id="ARBA00023136"/>
    </source>
</evidence>
<dbReference type="Proteomes" id="UP000076420">
    <property type="component" value="Unassembled WGS sequence"/>
</dbReference>
<dbReference type="EnsemblMetazoa" id="BGLB008920-RF">
    <property type="protein sequence ID" value="BGLB008920-PF"/>
    <property type="gene ID" value="BGLB008920"/>
</dbReference>
<dbReference type="VEuPathDB" id="VectorBase:BGLB008920"/>
<dbReference type="STRING" id="6526.A0A2C9JW15"/>
<dbReference type="Gene3D" id="3.90.550.50">
    <property type="match status" value="1"/>
</dbReference>
<comment type="subcellular location">
    <subcellularLocation>
        <location evidence="1 10">Golgi apparatus membrane</location>
        <topology evidence="1 10">Single-pass type II membrane protein</topology>
    </subcellularLocation>
</comment>
<keyword evidence="5 10" id="KW-0812">Transmembrane</keyword>